<proteinExistence type="inferred from homology"/>
<dbReference type="GO" id="GO:0015562">
    <property type="term" value="F:efflux transmembrane transporter activity"/>
    <property type="evidence" value="ECO:0007669"/>
    <property type="project" value="InterPro"/>
</dbReference>
<accession>A0A097ED23</accession>
<feature type="chain" id="PRO_5001433505" evidence="2">
    <location>
        <begin position="19"/>
        <end position="473"/>
    </location>
</feature>
<organism evidence="3 4">
    <name type="scientific">Sphingomonas taxi</name>
    <dbReference type="NCBI Taxonomy" id="1549858"/>
    <lineage>
        <taxon>Bacteria</taxon>
        <taxon>Pseudomonadati</taxon>
        <taxon>Pseudomonadota</taxon>
        <taxon>Alphaproteobacteria</taxon>
        <taxon>Sphingomonadales</taxon>
        <taxon>Sphingomonadaceae</taxon>
        <taxon>Sphingomonas</taxon>
    </lineage>
</organism>
<dbReference type="Proteomes" id="UP000033200">
    <property type="component" value="Chromosome"/>
</dbReference>
<dbReference type="SUPFAM" id="SSF56954">
    <property type="entry name" value="Outer membrane efflux proteins (OEP)"/>
    <property type="match status" value="1"/>
</dbReference>
<dbReference type="GO" id="GO:0005886">
    <property type="term" value="C:plasma membrane"/>
    <property type="evidence" value="ECO:0007669"/>
    <property type="project" value="UniProtKB-SubCell"/>
</dbReference>
<dbReference type="RefSeq" id="WP_038659163.1">
    <property type="nucleotide sequence ID" value="NZ_CP009571.1"/>
</dbReference>
<keyword evidence="2" id="KW-0812">Transmembrane</keyword>
<dbReference type="HOGENOM" id="CLU_012817_13_0_5"/>
<sequence>MLKSLTTAVSLLALAACAAGPDYRPPATPATAAAPFIATSAATNTTPPDDHWWRLYDDPVLDGLVAQALAANTDLRVAVARLARARAALREVRTDRTPRATLGAGASYNRFSQAQRPPGVGSETWLIDGGLDLSYEVDLFGRIARNVAAARGDVAAADADADAVRVAIVADTTRAYADAAAAAERIAVAERIVALLDRQVRTTERRVDVGMTTPLDTARIAALRDQRSADIPLLQAERQAALFRLATLTGRTPQELPAIAAQRTATLRLTQPIPVGDGATLLARRPDVRAAERRLAAATARIGVATADLYPRITLGGSIGQTSTGLGNLFGAGPLNFLLGPLLNWTVNRDRARARIAGAEADTQAALATFDGTVLTALGETETALSNYARALDRRTALQRALDQADRATRITRAQRREGRIDSLSQLDAERTLADAQAALAGQDAAIATAQIDLFRALGGRWARETAGGGRQS</sequence>
<comment type="subcellular location">
    <subcellularLocation>
        <location evidence="2">Cell membrane</location>
        <topology evidence="2">Lipid-anchor</topology>
    </subcellularLocation>
</comment>
<dbReference type="EMBL" id="CP009571">
    <property type="protein sequence ID" value="AIT05479.1"/>
    <property type="molecule type" value="Genomic_DNA"/>
</dbReference>
<reference evidence="3 4" key="1">
    <citation type="submission" date="2014-09" db="EMBL/GenBank/DDBJ databases">
        <title>Using Illumina technology Improving SMRT sequencing Genome Assembly by RASTools.</title>
        <authorList>
            <person name="Zhou Y."/>
            <person name="Ma T."/>
            <person name="Liu T."/>
        </authorList>
    </citation>
    <scope>NUCLEOTIDE SEQUENCE [LARGE SCALE GENOMIC DNA]</scope>
    <source>
        <strain evidence="3 4">ATCC 55669</strain>
    </source>
</reference>
<evidence type="ECO:0000256" key="1">
    <source>
        <dbReference type="ARBA" id="ARBA00007613"/>
    </source>
</evidence>
<dbReference type="PANTHER" id="PTHR30203">
    <property type="entry name" value="OUTER MEMBRANE CATION EFFLUX PROTEIN"/>
    <property type="match status" value="1"/>
</dbReference>
<dbReference type="NCBIfam" id="TIGR01845">
    <property type="entry name" value="outer_NodT"/>
    <property type="match status" value="1"/>
</dbReference>
<dbReference type="STRING" id="1549858.MC45_02650"/>
<protein>
    <submittedName>
        <fullName evidence="3">Transporter</fullName>
    </submittedName>
</protein>
<gene>
    <name evidence="3" type="ORF">MC45_02650</name>
</gene>
<keyword evidence="2" id="KW-1134">Transmembrane beta strand</keyword>
<dbReference type="PANTHER" id="PTHR30203:SF21">
    <property type="entry name" value="OUTER MEMBRANE COMPONENT OF MULTIDRUG EFFLUX PUMP-RELATED"/>
    <property type="match status" value="1"/>
</dbReference>
<evidence type="ECO:0000313" key="3">
    <source>
        <dbReference type="EMBL" id="AIT05479.1"/>
    </source>
</evidence>
<dbReference type="AlphaFoldDB" id="A0A097ED23"/>
<dbReference type="InterPro" id="IPR010131">
    <property type="entry name" value="MdtP/NodT-like"/>
</dbReference>
<dbReference type="Gene3D" id="2.20.200.10">
    <property type="entry name" value="Outer membrane efflux proteins (OEP)"/>
    <property type="match status" value="1"/>
</dbReference>
<feature type="signal peptide" evidence="2">
    <location>
        <begin position="1"/>
        <end position="18"/>
    </location>
</feature>
<dbReference type="KEGG" id="stax:MC45_02650"/>
<keyword evidence="2" id="KW-0449">Lipoprotein</keyword>
<dbReference type="InterPro" id="IPR003423">
    <property type="entry name" value="OMP_efflux"/>
</dbReference>
<keyword evidence="2" id="KW-0472">Membrane</keyword>
<dbReference type="Pfam" id="PF02321">
    <property type="entry name" value="OEP"/>
    <property type="match status" value="2"/>
</dbReference>
<dbReference type="PROSITE" id="PS51257">
    <property type="entry name" value="PROKAR_LIPOPROTEIN"/>
    <property type="match status" value="1"/>
</dbReference>
<keyword evidence="2" id="KW-0732">Signal</keyword>
<keyword evidence="2" id="KW-0564">Palmitate</keyword>
<name>A0A097ED23_9SPHN</name>
<keyword evidence="4" id="KW-1185">Reference proteome</keyword>
<dbReference type="Gene3D" id="1.20.1600.10">
    <property type="entry name" value="Outer membrane efflux proteins (OEP)"/>
    <property type="match status" value="1"/>
</dbReference>
<evidence type="ECO:0000313" key="4">
    <source>
        <dbReference type="Proteomes" id="UP000033200"/>
    </source>
</evidence>
<dbReference type="eggNOG" id="COG1538">
    <property type="taxonomic scope" value="Bacteria"/>
</dbReference>
<evidence type="ECO:0000256" key="2">
    <source>
        <dbReference type="RuleBase" id="RU362097"/>
    </source>
</evidence>
<comment type="similarity">
    <text evidence="1 2">Belongs to the outer membrane factor (OMF) (TC 1.B.17) family.</text>
</comment>